<sequence length="339" mass="36811">MALRKFALDWEWQREYCQYHLYELPTHLREALVSYLVTYANEGVSIRDLQALLLPPPDIPEYLNDPALAPSTMNDAFHHLDLSTCPGRSLKLRDLTDLLFPWQPHPPAPPNPQESWDDEDDDKAVPSPWVVPVPQALLPNLTHLSLALLPGPDIPPPVSWRHLLTLASRLPGLTHLSLAHWPHPTLTPNARRAAAAAAAAAAGAASLSPLHHPGRLDGEGLAGDGADAVSVLRRLSRSLYGLEFLDVTGCGGWFSAFWAADDVAGGGDGGDGEPGVDWVGAWGKVATVVMLPGFEIGQEAEASEAARYWEVVGWARRVERHVRAQRRGRGRGVVVETGG</sequence>
<comment type="caution">
    <text evidence="2">The sequence shown here is derived from an EMBL/GenBank/DDBJ whole genome shotgun (WGS) entry which is preliminary data.</text>
</comment>
<evidence type="ECO:0000256" key="1">
    <source>
        <dbReference type="SAM" id="MobiDB-lite"/>
    </source>
</evidence>
<keyword evidence="3" id="KW-1185">Reference proteome</keyword>
<gene>
    <name evidence="2" type="ORF">BT67DRAFT_430112</name>
</gene>
<reference evidence="2" key="1">
    <citation type="journal article" date="2023" name="Mol. Phylogenet. Evol.">
        <title>Genome-scale phylogeny and comparative genomics of the fungal order Sordariales.</title>
        <authorList>
            <person name="Hensen N."/>
            <person name="Bonometti L."/>
            <person name="Westerberg I."/>
            <person name="Brannstrom I.O."/>
            <person name="Guillou S."/>
            <person name="Cros-Aarteil S."/>
            <person name="Calhoun S."/>
            <person name="Haridas S."/>
            <person name="Kuo A."/>
            <person name="Mondo S."/>
            <person name="Pangilinan J."/>
            <person name="Riley R."/>
            <person name="LaButti K."/>
            <person name="Andreopoulos B."/>
            <person name="Lipzen A."/>
            <person name="Chen C."/>
            <person name="Yan M."/>
            <person name="Daum C."/>
            <person name="Ng V."/>
            <person name="Clum A."/>
            <person name="Steindorff A."/>
            <person name="Ohm R.A."/>
            <person name="Martin F."/>
            <person name="Silar P."/>
            <person name="Natvig D.O."/>
            <person name="Lalanne C."/>
            <person name="Gautier V."/>
            <person name="Ament-Velasquez S.L."/>
            <person name="Kruys A."/>
            <person name="Hutchinson M.I."/>
            <person name="Powell A.J."/>
            <person name="Barry K."/>
            <person name="Miller A.N."/>
            <person name="Grigoriev I.V."/>
            <person name="Debuchy R."/>
            <person name="Gladieux P."/>
            <person name="Hiltunen Thoren M."/>
            <person name="Johannesson H."/>
        </authorList>
    </citation>
    <scope>NUCLEOTIDE SEQUENCE</scope>
    <source>
        <strain evidence="2">CBS 123565</strain>
    </source>
</reference>
<evidence type="ECO:0000313" key="2">
    <source>
        <dbReference type="EMBL" id="KAK4130205.1"/>
    </source>
</evidence>
<dbReference type="Proteomes" id="UP001304895">
    <property type="component" value="Unassembled WGS sequence"/>
</dbReference>
<dbReference type="EMBL" id="MU853441">
    <property type="protein sequence ID" value="KAK4130205.1"/>
    <property type="molecule type" value="Genomic_DNA"/>
</dbReference>
<accession>A0AAN6Z8Y6</accession>
<reference evidence="2" key="2">
    <citation type="submission" date="2023-05" db="EMBL/GenBank/DDBJ databases">
        <authorList>
            <consortium name="Lawrence Berkeley National Laboratory"/>
            <person name="Steindorff A."/>
            <person name="Hensen N."/>
            <person name="Bonometti L."/>
            <person name="Westerberg I."/>
            <person name="Brannstrom I.O."/>
            <person name="Guillou S."/>
            <person name="Cros-Aarteil S."/>
            <person name="Calhoun S."/>
            <person name="Haridas S."/>
            <person name="Kuo A."/>
            <person name="Mondo S."/>
            <person name="Pangilinan J."/>
            <person name="Riley R."/>
            <person name="Labutti K."/>
            <person name="Andreopoulos B."/>
            <person name="Lipzen A."/>
            <person name="Chen C."/>
            <person name="Yanf M."/>
            <person name="Daum C."/>
            <person name="Ng V."/>
            <person name="Clum A."/>
            <person name="Ohm R."/>
            <person name="Martin F."/>
            <person name="Silar P."/>
            <person name="Natvig D."/>
            <person name="Lalanne C."/>
            <person name="Gautier V."/>
            <person name="Ament-Velasquez S.L."/>
            <person name="Kruys A."/>
            <person name="Hutchinson M.I."/>
            <person name="Powell A.J."/>
            <person name="Barry K."/>
            <person name="Miller A.N."/>
            <person name="Grigoriev I.V."/>
            <person name="Debuchy R."/>
            <person name="Gladieux P."/>
            <person name="Thoren M.H."/>
            <person name="Johannesson H."/>
        </authorList>
    </citation>
    <scope>NUCLEOTIDE SEQUENCE</scope>
    <source>
        <strain evidence="2">CBS 123565</strain>
    </source>
</reference>
<protein>
    <submittedName>
        <fullName evidence="2">Uncharacterized protein</fullName>
    </submittedName>
</protein>
<name>A0AAN6Z8Y6_9PEZI</name>
<proteinExistence type="predicted"/>
<feature type="region of interest" description="Disordered" evidence="1">
    <location>
        <begin position="102"/>
        <end position="124"/>
    </location>
</feature>
<organism evidence="2 3">
    <name type="scientific">Trichocladium antarcticum</name>
    <dbReference type="NCBI Taxonomy" id="1450529"/>
    <lineage>
        <taxon>Eukaryota</taxon>
        <taxon>Fungi</taxon>
        <taxon>Dikarya</taxon>
        <taxon>Ascomycota</taxon>
        <taxon>Pezizomycotina</taxon>
        <taxon>Sordariomycetes</taxon>
        <taxon>Sordariomycetidae</taxon>
        <taxon>Sordariales</taxon>
        <taxon>Chaetomiaceae</taxon>
        <taxon>Trichocladium</taxon>
    </lineage>
</organism>
<feature type="compositionally biased region" description="Pro residues" evidence="1">
    <location>
        <begin position="103"/>
        <end position="112"/>
    </location>
</feature>
<evidence type="ECO:0000313" key="3">
    <source>
        <dbReference type="Proteomes" id="UP001304895"/>
    </source>
</evidence>
<dbReference type="AlphaFoldDB" id="A0AAN6Z8Y6"/>